<comment type="caution">
    <text evidence="1">The sequence shown here is derived from an EMBL/GenBank/DDBJ whole genome shotgun (WGS) entry which is preliminary data.</text>
</comment>
<sequence>MADNPMDQDYTIPTALPATAYLFDPDSDLTENLHWYGPGKLHPTHLGDTFAQGRYAIIHKLDHSPHTLSWLARDLNTNTWRRLDTVHAATALARPRFRAAAADALGLALAICGHEGPNGSHVCIVWPLDSRKHAFRAGVPWGGDEIPMNADWFMNECAKLRGGVPPLCLHDIGEQEMLAILGRPRLIMADAEMRRRALVSQDLEWDQVPCYLVLRPDRIVDSGSSTEAEVGSDSEGWSERIGQALGLE</sequence>
<organism evidence="1 2">
    <name type="scientific">Chaetomium tenue</name>
    <dbReference type="NCBI Taxonomy" id="1854479"/>
    <lineage>
        <taxon>Eukaryota</taxon>
        <taxon>Fungi</taxon>
        <taxon>Dikarya</taxon>
        <taxon>Ascomycota</taxon>
        <taxon>Pezizomycotina</taxon>
        <taxon>Sordariomycetes</taxon>
        <taxon>Sordariomycetidae</taxon>
        <taxon>Sordariales</taxon>
        <taxon>Chaetomiaceae</taxon>
        <taxon>Chaetomium</taxon>
    </lineage>
</organism>
<gene>
    <name evidence="1" type="ORF">F5144DRAFT_605594</name>
</gene>
<name>A0ACB7P0I3_9PEZI</name>
<dbReference type="EMBL" id="JAGIZQ010000006">
    <property type="protein sequence ID" value="KAH6623065.1"/>
    <property type="molecule type" value="Genomic_DNA"/>
</dbReference>
<accession>A0ACB7P0I3</accession>
<proteinExistence type="predicted"/>
<keyword evidence="2" id="KW-1185">Reference proteome</keyword>
<protein>
    <submittedName>
        <fullName evidence="1">Uncharacterized protein</fullName>
    </submittedName>
</protein>
<evidence type="ECO:0000313" key="2">
    <source>
        <dbReference type="Proteomes" id="UP000724584"/>
    </source>
</evidence>
<reference evidence="1 2" key="1">
    <citation type="journal article" date="2021" name="Nat. Commun.">
        <title>Genetic determinants of endophytism in the Arabidopsis root mycobiome.</title>
        <authorList>
            <person name="Mesny F."/>
            <person name="Miyauchi S."/>
            <person name="Thiergart T."/>
            <person name="Pickel B."/>
            <person name="Atanasova L."/>
            <person name="Karlsson M."/>
            <person name="Huettel B."/>
            <person name="Barry K.W."/>
            <person name="Haridas S."/>
            <person name="Chen C."/>
            <person name="Bauer D."/>
            <person name="Andreopoulos W."/>
            <person name="Pangilinan J."/>
            <person name="LaButti K."/>
            <person name="Riley R."/>
            <person name="Lipzen A."/>
            <person name="Clum A."/>
            <person name="Drula E."/>
            <person name="Henrissat B."/>
            <person name="Kohler A."/>
            <person name="Grigoriev I.V."/>
            <person name="Martin F.M."/>
            <person name="Hacquard S."/>
        </authorList>
    </citation>
    <scope>NUCLEOTIDE SEQUENCE [LARGE SCALE GENOMIC DNA]</scope>
    <source>
        <strain evidence="1 2">MPI-SDFR-AT-0079</strain>
    </source>
</reference>
<dbReference type="Proteomes" id="UP000724584">
    <property type="component" value="Unassembled WGS sequence"/>
</dbReference>
<evidence type="ECO:0000313" key="1">
    <source>
        <dbReference type="EMBL" id="KAH6623065.1"/>
    </source>
</evidence>